<evidence type="ECO:0008006" key="4">
    <source>
        <dbReference type="Google" id="ProtNLM"/>
    </source>
</evidence>
<dbReference type="RefSeq" id="WP_284256259.1">
    <property type="nucleotide sequence ID" value="NZ_BSOS01000006.1"/>
</dbReference>
<evidence type="ECO:0000256" key="1">
    <source>
        <dbReference type="SAM" id="SignalP"/>
    </source>
</evidence>
<reference evidence="3" key="1">
    <citation type="journal article" date="2019" name="Int. J. Syst. Evol. Microbiol.">
        <title>The Global Catalogue of Microorganisms (GCM) 10K type strain sequencing project: providing services to taxonomists for standard genome sequencing and annotation.</title>
        <authorList>
            <consortium name="The Broad Institute Genomics Platform"/>
            <consortium name="The Broad Institute Genome Sequencing Center for Infectious Disease"/>
            <person name="Wu L."/>
            <person name="Ma J."/>
        </authorList>
    </citation>
    <scope>NUCLEOTIDE SEQUENCE [LARGE SCALE GENOMIC DNA]</scope>
    <source>
        <strain evidence="3">NBRC 112502</strain>
    </source>
</reference>
<gene>
    <name evidence="2" type="ORF">GCM10010909_04190</name>
</gene>
<keyword evidence="1" id="KW-0732">Signal</keyword>
<dbReference type="Proteomes" id="UP001156641">
    <property type="component" value="Unassembled WGS sequence"/>
</dbReference>
<dbReference type="Pfam" id="PF05494">
    <property type="entry name" value="MlaC"/>
    <property type="match status" value="1"/>
</dbReference>
<feature type="chain" id="PRO_5045513940" description="Phospholipid transport system substrate-binding protein" evidence="1">
    <location>
        <begin position="23"/>
        <end position="212"/>
    </location>
</feature>
<protein>
    <recommendedName>
        <fullName evidence="4">Phospholipid transport system substrate-binding protein</fullName>
    </recommendedName>
</protein>
<comment type="caution">
    <text evidence="2">The sequence shown here is derived from an EMBL/GenBank/DDBJ whole genome shotgun (WGS) entry which is preliminary data.</text>
</comment>
<evidence type="ECO:0000313" key="3">
    <source>
        <dbReference type="Proteomes" id="UP001156641"/>
    </source>
</evidence>
<organism evidence="2 3">
    <name type="scientific">Acidocella aquatica</name>
    <dbReference type="NCBI Taxonomy" id="1922313"/>
    <lineage>
        <taxon>Bacteria</taxon>
        <taxon>Pseudomonadati</taxon>
        <taxon>Pseudomonadota</taxon>
        <taxon>Alphaproteobacteria</taxon>
        <taxon>Acetobacterales</taxon>
        <taxon>Acidocellaceae</taxon>
        <taxon>Acidocella</taxon>
    </lineage>
</organism>
<proteinExistence type="predicted"/>
<sequence length="212" mass="21620">MKHFFRTAGLVFALGVPLAAMAAAPAATPESAPVSALDAGLLATMKAGSAGQSFAARYAALDPVVKQTYNLPLVTQNSVGFSWATLPAAQQKQLAALFEQFTVASYVSQFKGEGAKFVLLPTEKSLGANKIVETQIVPADGTAPTEIDYVVAQGPSGWQITDVLLNGTISQVAVHASDFSALVSGGDASKLIAALQGKITTLSGGALTPSGP</sequence>
<name>A0ABQ6A1S8_9PROT</name>
<dbReference type="InterPro" id="IPR008869">
    <property type="entry name" value="MlaC/ttg2D"/>
</dbReference>
<evidence type="ECO:0000313" key="2">
    <source>
        <dbReference type="EMBL" id="GLR65741.1"/>
    </source>
</evidence>
<feature type="signal peptide" evidence="1">
    <location>
        <begin position="1"/>
        <end position="22"/>
    </location>
</feature>
<dbReference type="Gene3D" id="3.10.450.710">
    <property type="entry name" value="Tgt2/MlaC"/>
    <property type="match status" value="1"/>
</dbReference>
<accession>A0ABQ6A1S8</accession>
<keyword evidence="3" id="KW-1185">Reference proteome</keyword>
<dbReference type="InterPro" id="IPR042245">
    <property type="entry name" value="Tgt2/MlaC_sf"/>
</dbReference>
<dbReference type="EMBL" id="BSOS01000006">
    <property type="protein sequence ID" value="GLR65741.1"/>
    <property type="molecule type" value="Genomic_DNA"/>
</dbReference>